<dbReference type="GO" id="GO:0003700">
    <property type="term" value="F:DNA-binding transcription factor activity"/>
    <property type="evidence" value="ECO:0007669"/>
    <property type="project" value="TreeGrafter"/>
</dbReference>
<dbReference type="Pfam" id="PF00356">
    <property type="entry name" value="LacI"/>
    <property type="match status" value="1"/>
</dbReference>
<evidence type="ECO:0000259" key="4">
    <source>
        <dbReference type="PROSITE" id="PS50932"/>
    </source>
</evidence>
<evidence type="ECO:0000313" key="5">
    <source>
        <dbReference type="EMBL" id="MBB5135561.1"/>
    </source>
</evidence>
<accession>A0A840PCJ2</accession>
<keyword evidence="6" id="KW-1185">Reference proteome</keyword>
<dbReference type="RefSeq" id="WP_185052497.1">
    <property type="nucleotide sequence ID" value="NZ_BAABIX010000002.1"/>
</dbReference>
<dbReference type="InterPro" id="IPR046335">
    <property type="entry name" value="LacI/GalR-like_sensor"/>
</dbReference>
<sequence length="317" mass="33729">MRVSSEDVAQRAGVSRSTVSYILNGHGDRFSRATREAVERAVAELGYRPHSAGRALARGQSDLVLLVLPISPNGQFSQMADRLTDALAEHGLSLLMCSATASPQSFAAVITTTRPRAVIALSELSEAKRAVLRSAGVRVLDIAHAISQPGGHSWTVGRMQAEHLMQRGYRRIAYARLIEARDDVLLRAREQGVREACRAAGMDEPQVITVALRADADLDAVASLPAGTGLACYNDDTAAAALAAARVIGRTVPQELGVVGVDDTPVATQTSPRLTTIGFGLSDAGDRLARVLLQHPEPTDADFAETGEFWLIQGEST</sequence>
<dbReference type="SUPFAM" id="SSF47413">
    <property type="entry name" value="lambda repressor-like DNA-binding domains"/>
    <property type="match status" value="1"/>
</dbReference>
<evidence type="ECO:0000256" key="1">
    <source>
        <dbReference type="ARBA" id="ARBA00023015"/>
    </source>
</evidence>
<dbReference type="CDD" id="cd01392">
    <property type="entry name" value="HTH_LacI"/>
    <property type="match status" value="1"/>
</dbReference>
<organism evidence="5 6">
    <name type="scientific">Thermocatellispora tengchongensis</name>
    <dbReference type="NCBI Taxonomy" id="1073253"/>
    <lineage>
        <taxon>Bacteria</taxon>
        <taxon>Bacillati</taxon>
        <taxon>Actinomycetota</taxon>
        <taxon>Actinomycetes</taxon>
        <taxon>Streptosporangiales</taxon>
        <taxon>Streptosporangiaceae</taxon>
        <taxon>Thermocatellispora</taxon>
    </lineage>
</organism>
<dbReference type="PROSITE" id="PS50932">
    <property type="entry name" value="HTH_LACI_2"/>
    <property type="match status" value="1"/>
</dbReference>
<dbReference type="GO" id="GO:0000976">
    <property type="term" value="F:transcription cis-regulatory region binding"/>
    <property type="evidence" value="ECO:0007669"/>
    <property type="project" value="TreeGrafter"/>
</dbReference>
<evidence type="ECO:0000256" key="2">
    <source>
        <dbReference type="ARBA" id="ARBA00023125"/>
    </source>
</evidence>
<keyword evidence="2 5" id="KW-0238">DNA-binding</keyword>
<dbReference type="Proteomes" id="UP000578449">
    <property type="component" value="Unassembled WGS sequence"/>
</dbReference>
<feature type="domain" description="HTH lacI-type" evidence="4">
    <location>
        <begin position="3"/>
        <end position="58"/>
    </location>
</feature>
<dbReference type="EMBL" id="JACHGN010000011">
    <property type="protein sequence ID" value="MBB5135561.1"/>
    <property type="molecule type" value="Genomic_DNA"/>
</dbReference>
<dbReference type="PANTHER" id="PTHR30146:SF153">
    <property type="entry name" value="LACTOSE OPERON REPRESSOR"/>
    <property type="match status" value="1"/>
</dbReference>
<keyword evidence="3" id="KW-0804">Transcription</keyword>
<dbReference type="SUPFAM" id="SSF53822">
    <property type="entry name" value="Periplasmic binding protein-like I"/>
    <property type="match status" value="1"/>
</dbReference>
<gene>
    <name evidence="5" type="ORF">HNP84_005305</name>
</gene>
<evidence type="ECO:0000256" key="3">
    <source>
        <dbReference type="ARBA" id="ARBA00023163"/>
    </source>
</evidence>
<dbReference type="InterPro" id="IPR000843">
    <property type="entry name" value="HTH_LacI"/>
</dbReference>
<dbReference type="SMART" id="SM00354">
    <property type="entry name" value="HTH_LACI"/>
    <property type="match status" value="1"/>
</dbReference>
<dbReference type="InterPro" id="IPR010982">
    <property type="entry name" value="Lambda_DNA-bd_dom_sf"/>
</dbReference>
<keyword evidence="1" id="KW-0805">Transcription regulation</keyword>
<proteinExistence type="predicted"/>
<evidence type="ECO:0000313" key="6">
    <source>
        <dbReference type="Proteomes" id="UP000578449"/>
    </source>
</evidence>
<comment type="caution">
    <text evidence="5">The sequence shown here is derived from an EMBL/GenBank/DDBJ whole genome shotgun (WGS) entry which is preliminary data.</text>
</comment>
<dbReference type="PANTHER" id="PTHR30146">
    <property type="entry name" value="LACI-RELATED TRANSCRIPTIONAL REPRESSOR"/>
    <property type="match status" value="1"/>
</dbReference>
<dbReference type="Pfam" id="PF13377">
    <property type="entry name" value="Peripla_BP_3"/>
    <property type="match status" value="1"/>
</dbReference>
<dbReference type="Gene3D" id="3.40.50.2300">
    <property type="match status" value="2"/>
</dbReference>
<protein>
    <submittedName>
        <fullName evidence="5">DNA-binding LacI/PurR family transcriptional regulator</fullName>
    </submittedName>
</protein>
<name>A0A840PCJ2_9ACTN</name>
<dbReference type="Gene3D" id="1.10.260.40">
    <property type="entry name" value="lambda repressor-like DNA-binding domains"/>
    <property type="match status" value="1"/>
</dbReference>
<dbReference type="InterPro" id="IPR028082">
    <property type="entry name" value="Peripla_BP_I"/>
</dbReference>
<reference evidence="5 6" key="1">
    <citation type="submission" date="2020-08" db="EMBL/GenBank/DDBJ databases">
        <title>Genomic Encyclopedia of Type Strains, Phase IV (KMG-IV): sequencing the most valuable type-strain genomes for metagenomic binning, comparative biology and taxonomic classification.</title>
        <authorList>
            <person name="Goeker M."/>
        </authorList>
    </citation>
    <scope>NUCLEOTIDE SEQUENCE [LARGE SCALE GENOMIC DNA]</scope>
    <source>
        <strain evidence="5 6">DSM 45615</strain>
    </source>
</reference>
<dbReference type="AlphaFoldDB" id="A0A840PCJ2"/>